<keyword evidence="4" id="KW-1185">Reference proteome</keyword>
<organism evidence="3 4">
    <name type="scientific">Trichodelitschia bisporula</name>
    <dbReference type="NCBI Taxonomy" id="703511"/>
    <lineage>
        <taxon>Eukaryota</taxon>
        <taxon>Fungi</taxon>
        <taxon>Dikarya</taxon>
        <taxon>Ascomycota</taxon>
        <taxon>Pezizomycotina</taxon>
        <taxon>Dothideomycetes</taxon>
        <taxon>Dothideomycetes incertae sedis</taxon>
        <taxon>Phaeotrichales</taxon>
        <taxon>Phaeotrichaceae</taxon>
        <taxon>Trichodelitschia</taxon>
    </lineage>
</organism>
<name>A0A6G1I9C2_9PEZI</name>
<dbReference type="OrthoDB" id="5597581at2759"/>
<dbReference type="InterPro" id="IPR019007">
    <property type="entry name" value="Wbp11/ELF5/Saf1_N"/>
</dbReference>
<dbReference type="GO" id="GO:0006396">
    <property type="term" value="P:RNA processing"/>
    <property type="evidence" value="ECO:0007669"/>
    <property type="project" value="InterPro"/>
</dbReference>
<dbReference type="Pfam" id="PF09429">
    <property type="entry name" value="Wbp11"/>
    <property type="match status" value="1"/>
</dbReference>
<protein>
    <recommendedName>
        <fullName evidence="2">Wbp11/ELF5/Saf1 N-terminal domain-containing protein</fullName>
    </recommendedName>
</protein>
<evidence type="ECO:0000259" key="2">
    <source>
        <dbReference type="Pfam" id="PF09429"/>
    </source>
</evidence>
<evidence type="ECO:0000256" key="1">
    <source>
        <dbReference type="SAM" id="MobiDB-lite"/>
    </source>
</evidence>
<reference evidence="3" key="1">
    <citation type="journal article" date="2020" name="Stud. Mycol.">
        <title>101 Dothideomycetes genomes: a test case for predicting lifestyles and emergence of pathogens.</title>
        <authorList>
            <person name="Haridas S."/>
            <person name="Albert R."/>
            <person name="Binder M."/>
            <person name="Bloem J."/>
            <person name="Labutti K."/>
            <person name="Salamov A."/>
            <person name="Andreopoulos B."/>
            <person name="Baker S."/>
            <person name="Barry K."/>
            <person name="Bills G."/>
            <person name="Bluhm B."/>
            <person name="Cannon C."/>
            <person name="Castanera R."/>
            <person name="Culley D."/>
            <person name="Daum C."/>
            <person name="Ezra D."/>
            <person name="Gonzalez J."/>
            <person name="Henrissat B."/>
            <person name="Kuo A."/>
            <person name="Liang C."/>
            <person name="Lipzen A."/>
            <person name="Lutzoni F."/>
            <person name="Magnuson J."/>
            <person name="Mondo S."/>
            <person name="Nolan M."/>
            <person name="Ohm R."/>
            <person name="Pangilinan J."/>
            <person name="Park H.-J."/>
            <person name="Ramirez L."/>
            <person name="Alfaro M."/>
            <person name="Sun H."/>
            <person name="Tritt A."/>
            <person name="Yoshinaga Y."/>
            <person name="Zwiers L.-H."/>
            <person name="Turgeon B."/>
            <person name="Goodwin S."/>
            <person name="Spatafora J."/>
            <person name="Crous P."/>
            <person name="Grigoriev I."/>
        </authorList>
    </citation>
    <scope>NUCLEOTIDE SEQUENCE</scope>
    <source>
        <strain evidence="3">CBS 262.69</strain>
    </source>
</reference>
<gene>
    <name evidence="3" type="ORF">EJ06DRAFT_487456</name>
</gene>
<feature type="region of interest" description="Disordered" evidence="1">
    <location>
        <begin position="84"/>
        <end position="184"/>
    </location>
</feature>
<dbReference type="AlphaFoldDB" id="A0A6G1I9C2"/>
<evidence type="ECO:0000313" key="4">
    <source>
        <dbReference type="Proteomes" id="UP000799640"/>
    </source>
</evidence>
<feature type="domain" description="Wbp11/ELF5/Saf1 N-terminal" evidence="2">
    <location>
        <begin position="5"/>
        <end position="83"/>
    </location>
</feature>
<feature type="compositionally biased region" description="Basic and acidic residues" evidence="1">
    <location>
        <begin position="161"/>
        <end position="176"/>
    </location>
</feature>
<sequence length="235" mass="25763">MAKDRAVNPATAALKAAKNKSIKKSKAALAAQRAEKLSKRNPARLQKQIDELVAVRDASGGVLRPRDKEVLERLEKELGAVKRARETLGVKGDGGGGWRGDREGGAGGVLGKRSRDDAFREPESSDSDPDVRDIPMPLDVEHMPPVPRRRGGLPSQQQQFRTEREGQARGGERQSETPRAAPVTVYEAAPQVRDLRKEAVRRFVPQAVAGKLRKVRGEGGLVEPEEAERLEREGY</sequence>
<dbReference type="Proteomes" id="UP000799640">
    <property type="component" value="Unassembled WGS sequence"/>
</dbReference>
<feature type="compositionally biased region" description="Basic and acidic residues" evidence="1">
    <location>
        <begin position="113"/>
        <end position="133"/>
    </location>
</feature>
<proteinExistence type="predicted"/>
<feature type="non-terminal residue" evidence="3">
    <location>
        <position position="235"/>
    </location>
</feature>
<dbReference type="EMBL" id="ML996688">
    <property type="protein sequence ID" value="KAF2404585.1"/>
    <property type="molecule type" value="Genomic_DNA"/>
</dbReference>
<evidence type="ECO:0000313" key="3">
    <source>
        <dbReference type="EMBL" id="KAF2404585.1"/>
    </source>
</evidence>
<accession>A0A6G1I9C2</accession>